<sequence>MHPNPAVASPQRTALICISSTFSDRMLSCPKTLYAGWNDSGYQCHEPLFIVAGVHVGGRWESMLWACVPSSLLMNVTPRTTGRRKVKGTNLPLSKSMVISTSIYLLPQIR</sequence>
<dbReference type="HOGENOM" id="CLU_2172577_0_0_1"/>
<gene>
    <name evidence="1" type="ORF">SCLCIDRAFT_913814</name>
</gene>
<evidence type="ECO:0000313" key="2">
    <source>
        <dbReference type="Proteomes" id="UP000053989"/>
    </source>
</evidence>
<keyword evidence="2" id="KW-1185">Reference proteome</keyword>
<dbReference type="Proteomes" id="UP000053989">
    <property type="component" value="Unassembled WGS sequence"/>
</dbReference>
<dbReference type="AlphaFoldDB" id="A0A0C3A8U0"/>
<proteinExistence type="predicted"/>
<name>A0A0C3A8U0_9AGAM</name>
<evidence type="ECO:0000313" key="1">
    <source>
        <dbReference type="EMBL" id="KIM61287.1"/>
    </source>
</evidence>
<protein>
    <submittedName>
        <fullName evidence="1">Uncharacterized protein</fullName>
    </submittedName>
</protein>
<reference evidence="2" key="2">
    <citation type="submission" date="2015-01" db="EMBL/GenBank/DDBJ databases">
        <title>Evolutionary Origins and Diversification of the Mycorrhizal Mutualists.</title>
        <authorList>
            <consortium name="DOE Joint Genome Institute"/>
            <consortium name="Mycorrhizal Genomics Consortium"/>
            <person name="Kohler A."/>
            <person name="Kuo A."/>
            <person name="Nagy L.G."/>
            <person name="Floudas D."/>
            <person name="Copeland A."/>
            <person name="Barry K.W."/>
            <person name="Cichocki N."/>
            <person name="Veneault-Fourrey C."/>
            <person name="LaButti K."/>
            <person name="Lindquist E.A."/>
            <person name="Lipzen A."/>
            <person name="Lundell T."/>
            <person name="Morin E."/>
            <person name="Murat C."/>
            <person name="Riley R."/>
            <person name="Ohm R."/>
            <person name="Sun H."/>
            <person name="Tunlid A."/>
            <person name="Henrissat B."/>
            <person name="Grigoriev I.V."/>
            <person name="Hibbett D.S."/>
            <person name="Martin F."/>
        </authorList>
    </citation>
    <scope>NUCLEOTIDE SEQUENCE [LARGE SCALE GENOMIC DNA]</scope>
    <source>
        <strain evidence="2">Foug A</strain>
    </source>
</reference>
<reference evidence="1 2" key="1">
    <citation type="submission" date="2014-04" db="EMBL/GenBank/DDBJ databases">
        <authorList>
            <consortium name="DOE Joint Genome Institute"/>
            <person name="Kuo A."/>
            <person name="Kohler A."/>
            <person name="Nagy L.G."/>
            <person name="Floudas D."/>
            <person name="Copeland A."/>
            <person name="Barry K.W."/>
            <person name="Cichocki N."/>
            <person name="Veneault-Fourrey C."/>
            <person name="LaButti K."/>
            <person name="Lindquist E.A."/>
            <person name="Lipzen A."/>
            <person name="Lundell T."/>
            <person name="Morin E."/>
            <person name="Murat C."/>
            <person name="Sun H."/>
            <person name="Tunlid A."/>
            <person name="Henrissat B."/>
            <person name="Grigoriev I.V."/>
            <person name="Hibbett D.S."/>
            <person name="Martin F."/>
            <person name="Nordberg H.P."/>
            <person name="Cantor M.N."/>
            <person name="Hua S.X."/>
        </authorList>
    </citation>
    <scope>NUCLEOTIDE SEQUENCE [LARGE SCALE GENOMIC DNA]</scope>
    <source>
        <strain evidence="1 2">Foug A</strain>
    </source>
</reference>
<organism evidence="1 2">
    <name type="scientific">Scleroderma citrinum Foug A</name>
    <dbReference type="NCBI Taxonomy" id="1036808"/>
    <lineage>
        <taxon>Eukaryota</taxon>
        <taxon>Fungi</taxon>
        <taxon>Dikarya</taxon>
        <taxon>Basidiomycota</taxon>
        <taxon>Agaricomycotina</taxon>
        <taxon>Agaricomycetes</taxon>
        <taxon>Agaricomycetidae</taxon>
        <taxon>Boletales</taxon>
        <taxon>Sclerodermatineae</taxon>
        <taxon>Sclerodermataceae</taxon>
        <taxon>Scleroderma</taxon>
    </lineage>
</organism>
<dbReference type="EMBL" id="KN822054">
    <property type="protein sequence ID" value="KIM61287.1"/>
    <property type="molecule type" value="Genomic_DNA"/>
</dbReference>
<dbReference type="InParanoid" id="A0A0C3A8U0"/>
<accession>A0A0C3A8U0</accession>